<name>A0AA35VAV1_LACSI</name>
<sequence>MALPISLISSHGVISNSEYLEILREKYDFQPTERVFVHMDIATFLEPPLRNVGVYIGTFNAGYRLPTSIFLDEVLHKNGFNVYDVTHNVLSSGGPYIRTEATSDSAPKLLSQDQEIFHLLESFIVVPKEFPKCILVGPEICTEWRRRQEMPGFFSSMVFRPIALRESLPPPCQTFAKGFTTPVVLVPSQSAPVGKTPGNPSVVLLVMLPPPIPSEVLERL</sequence>
<keyword evidence="2" id="KW-1185">Reference proteome</keyword>
<evidence type="ECO:0000313" key="1">
    <source>
        <dbReference type="EMBL" id="CAI9270126.1"/>
    </source>
</evidence>
<dbReference type="EMBL" id="OX465077">
    <property type="protein sequence ID" value="CAI9270126.1"/>
    <property type="molecule type" value="Genomic_DNA"/>
</dbReference>
<protein>
    <submittedName>
        <fullName evidence="1">Uncharacterized protein</fullName>
    </submittedName>
</protein>
<dbReference type="AlphaFoldDB" id="A0AA35VAV1"/>
<reference evidence="1" key="1">
    <citation type="submission" date="2023-04" db="EMBL/GenBank/DDBJ databases">
        <authorList>
            <person name="Vijverberg K."/>
            <person name="Xiong W."/>
            <person name="Schranz E."/>
        </authorList>
    </citation>
    <scope>NUCLEOTIDE SEQUENCE</scope>
</reference>
<organism evidence="1 2">
    <name type="scientific">Lactuca saligna</name>
    <name type="common">Willowleaf lettuce</name>
    <dbReference type="NCBI Taxonomy" id="75948"/>
    <lineage>
        <taxon>Eukaryota</taxon>
        <taxon>Viridiplantae</taxon>
        <taxon>Streptophyta</taxon>
        <taxon>Embryophyta</taxon>
        <taxon>Tracheophyta</taxon>
        <taxon>Spermatophyta</taxon>
        <taxon>Magnoliopsida</taxon>
        <taxon>eudicotyledons</taxon>
        <taxon>Gunneridae</taxon>
        <taxon>Pentapetalae</taxon>
        <taxon>asterids</taxon>
        <taxon>campanulids</taxon>
        <taxon>Asterales</taxon>
        <taxon>Asteraceae</taxon>
        <taxon>Cichorioideae</taxon>
        <taxon>Cichorieae</taxon>
        <taxon>Lactucinae</taxon>
        <taxon>Lactuca</taxon>
    </lineage>
</organism>
<gene>
    <name evidence="1" type="ORF">LSALG_LOCUS10461</name>
</gene>
<evidence type="ECO:0000313" key="2">
    <source>
        <dbReference type="Proteomes" id="UP001177003"/>
    </source>
</evidence>
<dbReference type="Proteomes" id="UP001177003">
    <property type="component" value="Chromosome 1"/>
</dbReference>
<proteinExistence type="predicted"/>
<accession>A0AA35VAV1</accession>